<keyword evidence="2" id="KW-0548">Nucleotidyltransferase</keyword>
<dbReference type="Pfam" id="PF17917">
    <property type="entry name" value="RT_RNaseH"/>
    <property type="match status" value="1"/>
</dbReference>
<dbReference type="AlphaFoldDB" id="A0A9P3PTT5"/>
<keyword evidence="1" id="KW-0808">Transferase</keyword>
<evidence type="ECO:0000313" key="10">
    <source>
        <dbReference type="Proteomes" id="UP001063166"/>
    </source>
</evidence>
<evidence type="ECO:0000256" key="1">
    <source>
        <dbReference type="ARBA" id="ARBA00022679"/>
    </source>
</evidence>
<keyword evidence="10" id="KW-1185">Reference proteome</keyword>
<dbReference type="InterPro" id="IPR000477">
    <property type="entry name" value="RT_dom"/>
</dbReference>
<organism evidence="9 10">
    <name type="scientific">Lyophyllum shimeji</name>
    <name type="common">Hon-shimeji</name>
    <name type="synonym">Tricholoma shimeji</name>
    <dbReference type="NCBI Taxonomy" id="47721"/>
    <lineage>
        <taxon>Eukaryota</taxon>
        <taxon>Fungi</taxon>
        <taxon>Dikarya</taxon>
        <taxon>Basidiomycota</taxon>
        <taxon>Agaricomycotina</taxon>
        <taxon>Agaricomycetes</taxon>
        <taxon>Agaricomycetidae</taxon>
        <taxon>Agaricales</taxon>
        <taxon>Tricholomatineae</taxon>
        <taxon>Lyophyllaceae</taxon>
        <taxon>Lyophyllum</taxon>
    </lineage>
</organism>
<dbReference type="GO" id="GO:0004519">
    <property type="term" value="F:endonuclease activity"/>
    <property type="evidence" value="ECO:0007669"/>
    <property type="project" value="UniProtKB-KW"/>
</dbReference>
<feature type="region of interest" description="Disordered" evidence="7">
    <location>
        <begin position="707"/>
        <end position="726"/>
    </location>
</feature>
<dbReference type="EMBL" id="BRPK01000009">
    <property type="protein sequence ID" value="GLB41131.1"/>
    <property type="molecule type" value="Genomic_DNA"/>
</dbReference>
<protein>
    <submittedName>
        <fullName evidence="9">Retrotransposable element tf2 155 kDa protein type 1-like</fullName>
    </submittedName>
</protein>
<accession>A0A9P3PTT5</accession>
<dbReference type="Gene3D" id="3.10.10.10">
    <property type="entry name" value="HIV Type 1 Reverse Transcriptase, subunit A, domain 1"/>
    <property type="match status" value="1"/>
</dbReference>
<dbReference type="Proteomes" id="UP001063166">
    <property type="component" value="Unassembled WGS sequence"/>
</dbReference>
<evidence type="ECO:0000256" key="6">
    <source>
        <dbReference type="ARBA" id="ARBA00022918"/>
    </source>
</evidence>
<reference evidence="9" key="1">
    <citation type="submission" date="2022-07" db="EMBL/GenBank/DDBJ databases">
        <title>The genome of Lyophyllum shimeji provides insight into the initial evolution of ectomycorrhizal fungal genome.</title>
        <authorList>
            <person name="Kobayashi Y."/>
            <person name="Shibata T."/>
            <person name="Hirakawa H."/>
            <person name="Shigenobu S."/>
            <person name="Nishiyama T."/>
            <person name="Yamada A."/>
            <person name="Hasebe M."/>
            <person name="Kawaguchi M."/>
        </authorList>
    </citation>
    <scope>NUCLEOTIDE SEQUENCE</scope>
    <source>
        <strain evidence="9">AT787</strain>
    </source>
</reference>
<evidence type="ECO:0000256" key="3">
    <source>
        <dbReference type="ARBA" id="ARBA00022722"/>
    </source>
</evidence>
<evidence type="ECO:0000256" key="4">
    <source>
        <dbReference type="ARBA" id="ARBA00022759"/>
    </source>
</evidence>
<dbReference type="InterPro" id="IPR041373">
    <property type="entry name" value="RT_RNaseH"/>
</dbReference>
<sequence length="739" mass="84631">MRLLPEGQAATSGGQSQHISALKSHYGGVMSPSEVVVSIEECRRGLSVDEDVIEVHTNDSLHYEVTEDVVHHRLEGGRTVCESEEHDQRFEESVIRSERGLLLISLLDADIVVAPPDLQLGEVSRTTEVVDELGDEGKRFIERGLGEYVLEVVKVVGDDELLEHKQWDHAIELEPSSTPSSCKVYPLAPNEQAELDTFLEENLKSGRIRPSKSPMASPVFFIKKKDGSLRLVQDYRALNAMTVKNRYPLPLISEPINNLRGARYFTKLDVRWGYNNVRIKERDEWKATFRTNRGLFEPLVMFFGLTNSPATFQTMMNDIFRDLIAQGVVCVYLDDILIYTKTLKEHRRITRIVLDRLREHRLFLKPEKCEFERTEIEYLGLIISHGTASMDPVKVAGVAEWPTPKNKKEVQSFLGFTNFYRQFICDFFHHARPLFDLTAKDVAWTWGSAQQDAFNALKCAITSQPVLIFPDDDRPFQVEADSSDFATGTVLFQQSPEDGKWHPITFYSKSLNAIERNYEIYDKEMLAIIRALKEWRHFLEGAQHKVEIYTDHKNLEYFLTAKKLNRRQARWSLYLANFDFVLHHRPGRTGVLRALQGLIAAGEKDKILRDIRRGNREGVHEDVVAKAATALKSSRSGVRSVRSAEWSEDQGILMFRGRIYVPNIPKLRRRIVEQHHDSRVAGHPGRWKTLELVSRSYWWPRSLPTDEDPEAAPNRQAAPAIHPGGALKHCVRGLHRRAP</sequence>
<gene>
    <name evidence="9" type="ORF">LshimejAT787_0903460</name>
</gene>
<evidence type="ECO:0000313" key="9">
    <source>
        <dbReference type="EMBL" id="GLB41131.1"/>
    </source>
</evidence>
<keyword evidence="5" id="KW-0378">Hydrolase</keyword>
<dbReference type="Gene3D" id="1.10.340.70">
    <property type="match status" value="1"/>
</dbReference>
<evidence type="ECO:0000256" key="7">
    <source>
        <dbReference type="SAM" id="MobiDB-lite"/>
    </source>
</evidence>
<dbReference type="InterPro" id="IPR043128">
    <property type="entry name" value="Rev_trsase/Diguanyl_cyclase"/>
</dbReference>
<keyword evidence="3" id="KW-0540">Nuclease</keyword>
<keyword evidence="6" id="KW-0695">RNA-directed DNA polymerase</keyword>
<evidence type="ECO:0000256" key="2">
    <source>
        <dbReference type="ARBA" id="ARBA00022695"/>
    </source>
</evidence>
<dbReference type="Gene3D" id="3.30.70.270">
    <property type="match status" value="2"/>
</dbReference>
<dbReference type="PROSITE" id="PS50878">
    <property type="entry name" value="RT_POL"/>
    <property type="match status" value="1"/>
</dbReference>
<dbReference type="InterPro" id="IPR041588">
    <property type="entry name" value="Integrase_H2C2"/>
</dbReference>
<dbReference type="OrthoDB" id="3044295at2759"/>
<dbReference type="InterPro" id="IPR043502">
    <property type="entry name" value="DNA/RNA_pol_sf"/>
</dbReference>
<comment type="caution">
    <text evidence="9">The sequence shown here is derived from an EMBL/GenBank/DDBJ whole genome shotgun (WGS) entry which is preliminary data.</text>
</comment>
<evidence type="ECO:0000256" key="5">
    <source>
        <dbReference type="ARBA" id="ARBA00022801"/>
    </source>
</evidence>
<dbReference type="CDD" id="cd09274">
    <property type="entry name" value="RNase_HI_RT_Ty3"/>
    <property type="match status" value="1"/>
</dbReference>
<dbReference type="GO" id="GO:0016787">
    <property type="term" value="F:hydrolase activity"/>
    <property type="evidence" value="ECO:0007669"/>
    <property type="project" value="UniProtKB-KW"/>
</dbReference>
<keyword evidence="4" id="KW-0255">Endonuclease</keyword>
<dbReference type="SUPFAM" id="SSF56672">
    <property type="entry name" value="DNA/RNA polymerases"/>
    <property type="match status" value="1"/>
</dbReference>
<dbReference type="CDD" id="cd01647">
    <property type="entry name" value="RT_LTR"/>
    <property type="match status" value="1"/>
</dbReference>
<dbReference type="GO" id="GO:0003964">
    <property type="term" value="F:RNA-directed DNA polymerase activity"/>
    <property type="evidence" value="ECO:0007669"/>
    <property type="project" value="UniProtKB-KW"/>
</dbReference>
<dbReference type="PANTHER" id="PTHR37984">
    <property type="entry name" value="PROTEIN CBG26694"/>
    <property type="match status" value="1"/>
</dbReference>
<dbReference type="FunFam" id="3.30.70.270:FF:000020">
    <property type="entry name" value="Transposon Tf2-6 polyprotein-like Protein"/>
    <property type="match status" value="1"/>
</dbReference>
<dbReference type="Pfam" id="PF00078">
    <property type="entry name" value="RVT_1"/>
    <property type="match status" value="1"/>
</dbReference>
<dbReference type="PANTHER" id="PTHR37984:SF5">
    <property type="entry name" value="PROTEIN NYNRIN-LIKE"/>
    <property type="match status" value="1"/>
</dbReference>
<feature type="domain" description="Reverse transcriptase" evidence="8">
    <location>
        <begin position="203"/>
        <end position="383"/>
    </location>
</feature>
<proteinExistence type="predicted"/>
<evidence type="ECO:0000259" key="8">
    <source>
        <dbReference type="PROSITE" id="PS50878"/>
    </source>
</evidence>
<dbReference type="Pfam" id="PF17921">
    <property type="entry name" value="Integrase_H2C2"/>
    <property type="match status" value="1"/>
</dbReference>
<name>A0A9P3PTT5_LYOSH</name>
<dbReference type="InterPro" id="IPR050951">
    <property type="entry name" value="Retrovirus_Pol_polyprotein"/>
</dbReference>